<feature type="domain" description="CCHC-type" evidence="3">
    <location>
        <begin position="209"/>
        <end position="222"/>
    </location>
</feature>
<keyword evidence="1" id="KW-0479">Metal-binding</keyword>
<dbReference type="PANTHER" id="PTHR31286">
    <property type="entry name" value="GLYCINE-RICH CELL WALL STRUCTURAL PROTEIN 1.8-LIKE"/>
    <property type="match status" value="1"/>
</dbReference>
<feature type="region of interest" description="Disordered" evidence="2">
    <location>
        <begin position="242"/>
        <end position="285"/>
    </location>
</feature>
<dbReference type="AlphaFoldDB" id="A0A2N9HR73"/>
<feature type="region of interest" description="Disordered" evidence="2">
    <location>
        <begin position="411"/>
        <end position="451"/>
    </location>
</feature>
<keyword evidence="1" id="KW-0862">Zinc</keyword>
<accession>A0A2N9HR73</accession>
<dbReference type="PANTHER" id="PTHR31286:SF167">
    <property type="entry name" value="OS09G0268800 PROTEIN"/>
    <property type="match status" value="1"/>
</dbReference>
<evidence type="ECO:0000259" key="3">
    <source>
        <dbReference type="PROSITE" id="PS50158"/>
    </source>
</evidence>
<dbReference type="Pfam" id="PF14392">
    <property type="entry name" value="zf-CCHC_4"/>
    <property type="match status" value="1"/>
</dbReference>
<dbReference type="GO" id="GO:0008270">
    <property type="term" value="F:zinc ion binding"/>
    <property type="evidence" value="ECO:0007669"/>
    <property type="project" value="UniProtKB-KW"/>
</dbReference>
<protein>
    <recommendedName>
        <fullName evidence="3">CCHC-type domain-containing protein</fullName>
    </recommendedName>
</protein>
<name>A0A2N9HR73_FAGSY</name>
<dbReference type="Pfam" id="PF14111">
    <property type="entry name" value="DUF4283"/>
    <property type="match status" value="1"/>
</dbReference>
<dbReference type="InterPro" id="IPR025836">
    <property type="entry name" value="Zn_knuckle_CX2CX4HX4C"/>
</dbReference>
<dbReference type="InterPro" id="IPR001878">
    <property type="entry name" value="Znf_CCHC"/>
</dbReference>
<dbReference type="InterPro" id="IPR040256">
    <property type="entry name" value="At4g02000-like"/>
</dbReference>
<gene>
    <name evidence="4" type="ORF">FSB_LOCUS42076</name>
</gene>
<keyword evidence="1" id="KW-0863">Zinc-finger</keyword>
<evidence type="ECO:0000313" key="4">
    <source>
        <dbReference type="EMBL" id="SPD14194.1"/>
    </source>
</evidence>
<dbReference type="EMBL" id="OIVN01003890">
    <property type="protein sequence ID" value="SPD14194.1"/>
    <property type="molecule type" value="Genomic_DNA"/>
</dbReference>
<evidence type="ECO:0000256" key="1">
    <source>
        <dbReference type="PROSITE-ProRule" id="PRU00047"/>
    </source>
</evidence>
<dbReference type="InterPro" id="IPR025558">
    <property type="entry name" value="DUF4283"/>
</dbReference>
<proteinExistence type="predicted"/>
<reference evidence="4" key="1">
    <citation type="submission" date="2018-02" db="EMBL/GenBank/DDBJ databases">
        <authorList>
            <person name="Cohen D.B."/>
            <person name="Kent A.D."/>
        </authorList>
    </citation>
    <scope>NUCLEOTIDE SEQUENCE</scope>
</reference>
<evidence type="ECO:0000256" key="2">
    <source>
        <dbReference type="SAM" id="MobiDB-lite"/>
    </source>
</evidence>
<feature type="compositionally biased region" description="Basic and acidic residues" evidence="2">
    <location>
        <begin position="491"/>
        <end position="508"/>
    </location>
</feature>
<sequence length="508" mass="56734">MAEELEELCRRMRLSDHEKQHIRVPKERVLKSHQEAKFSVLFKLLTTRTFNEDAFKNSVRAMWMSQGVLSITTIDDNLFLAAFPSDTALRRVLSRSPWTFDKKLILMARFIGDLQPTAVKFTHAAFWIRIVNLPIKSMTREMGEDIGQRVGRLIAVDVPEENGVAWGRYLWIRVEVEIAKPLMRGCIIQVEETAPVWVDFRYEHLPIFCYKCGLLGHSGSDCLTGRGSSRTSVFDRDQYGAWLRAPPGRNTQGGRWSKDGGTDSNSSDGHAGGSEQAGGSEYGLHPQPVRFQAATSTINGENQTPQNTEADLVFVEITEVKNGISQAPCFMDCQGTSSADGLVEPAKKMGESLQKGPCLAVNQPMTASRILMQKNGMQVRDSLEREIQREACDVKTTRQVKVDPLLNKELGLETDGLDGPNLTPNNQAKKSTWKKKAHSNGFTSDEDSRREFSVEPILTLGKRTLQAEAEYAIHNQNEPSLKKTRTNGGVESHESESAEAVDQPRRAQ</sequence>
<feature type="region of interest" description="Disordered" evidence="2">
    <location>
        <begin position="469"/>
        <end position="508"/>
    </location>
</feature>
<organism evidence="4">
    <name type="scientific">Fagus sylvatica</name>
    <name type="common">Beechnut</name>
    <dbReference type="NCBI Taxonomy" id="28930"/>
    <lineage>
        <taxon>Eukaryota</taxon>
        <taxon>Viridiplantae</taxon>
        <taxon>Streptophyta</taxon>
        <taxon>Embryophyta</taxon>
        <taxon>Tracheophyta</taxon>
        <taxon>Spermatophyta</taxon>
        <taxon>Magnoliopsida</taxon>
        <taxon>eudicotyledons</taxon>
        <taxon>Gunneridae</taxon>
        <taxon>Pentapetalae</taxon>
        <taxon>rosids</taxon>
        <taxon>fabids</taxon>
        <taxon>Fagales</taxon>
        <taxon>Fagaceae</taxon>
        <taxon>Fagus</taxon>
    </lineage>
</organism>
<dbReference type="PROSITE" id="PS50158">
    <property type="entry name" value="ZF_CCHC"/>
    <property type="match status" value="1"/>
</dbReference>
<dbReference type="GO" id="GO:0003676">
    <property type="term" value="F:nucleic acid binding"/>
    <property type="evidence" value="ECO:0007669"/>
    <property type="project" value="InterPro"/>
</dbReference>